<keyword evidence="5" id="KW-1185">Reference proteome</keyword>
<keyword evidence="1" id="KW-0285">Flavoprotein</keyword>
<dbReference type="InterPro" id="IPR050281">
    <property type="entry name" value="Flavin_monoamine_oxidase"/>
</dbReference>
<dbReference type="InterPro" id="IPR036188">
    <property type="entry name" value="FAD/NAD-bd_sf"/>
</dbReference>
<dbReference type="Pfam" id="PF01593">
    <property type="entry name" value="Amino_oxidase"/>
    <property type="match status" value="1"/>
</dbReference>
<accession>A0ABN7T6Z9</accession>
<evidence type="ECO:0000313" key="5">
    <source>
        <dbReference type="Proteomes" id="UP001158576"/>
    </source>
</evidence>
<dbReference type="InterPro" id="IPR002937">
    <property type="entry name" value="Amino_oxidase"/>
</dbReference>
<dbReference type="Gene3D" id="3.50.50.60">
    <property type="entry name" value="FAD/NAD(P)-binding domain"/>
    <property type="match status" value="1"/>
</dbReference>
<reference evidence="4 5" key="1">
    <citation type="submission" date="2021-04" db="EMBL/GenBank/DDBJ databases">
        <authorList>
            <person name="Bliznina A."/>
        </authorList>
    </citation>
    <scope>NUCLEOTIDE SEQUENCE [LARGE SCALE GENOMIC DNA]</scope>
</reference>
<sequence length="186" mass="21287">MTPEKHELISSLTLVHYVNCFVLLEKNQEDLLSDKNDFICLPNNEENLFRSIEFDPMILRLHRRKAIVLKTTAEKGKKFNFLTREELKNCIEKTIKRVFGFNPNIENFSQPTWAAEENFQGCYTNMALCPGKTFEQFYSSLNTPLVDNFYMIGEAFDGANAGYAHGAYLTGLKSAEQILNKLKAGN</sequence>
<gene>
    <name evidence="4" type="ORF">OKIOD_LOCUS16308</name>
</gene>
<dbReference type="PANTHER" id="PTHR10742:SF410">
    <property type="entry name" value="LYSINE-SPECIFIC HISTONE DEMETHYLASE 2"/>
    <property type="match status" value="1"/>
</dbReference>
<feature type="domain" description="Amine oxidase" evidence="3">
    <location>
        <begin position="3"/>
        <end position="179"/>
    </location>
</feature>
<evidence type="ECO:0000259" key="3">
    <source>
        <dbReference type="Pfam" id="PF01593"/>
    </source>
</evidence>
<evidence type="ECO:0000256" key="2">
    <source>
        <dbReference type="ARBA" id="ARBA00022827"/>
    </source>
</evidence>
<dbReference type="PANTHER" id="PTHR10742">
    <property type="entry name" value="FLAVIN MONOAMINE OXIDASE"/>
    <property type="match status" value="1"/>
</dbReference>
<evidence type="ECO:0000313" key="4">
    <source>
        <dbReference type="EMBL" id="CAG5113433.1"/>
    </source>
</evidence>
<keyword evidence="2" id="KW-0274">FAD</keyword>
<protein>
    <submittedName>
        <fullName evidence="4">Oidioi.mRNA.OKI2018_I69.chr2.g7543.t1.cds</fullName>
    </submittedName>
</protein>
<dbReference type="Proteomes" id="UP001158576">
    <property type="component" value="Chromosome 2"/>
</dbReference>
<organism evidence="4 5">
    <name type="scientific">Oikopleura dioica</name>
    <name type="common">Tunicate</name>
    <dbReference type="NCBI Taxonomy" id="34765"/>
    <lineage>
        <taxon>Eukaryota</taxon>
        <taxon>Metazoa</taxon>
        <taxon>Chordata</taxon>
        <taxon>Tunicata</taxon>
        <taxon>Appendicularia</taxon>
        <taxon>Copelata</taxon>
        <taxon>Oikopleuridae</taxon>
        <taxon>Oikopleura</taxon>
    </lineage>
</organism>
<dbReference type="EMBL" id="OU015567">
    <property type="protein sequence ID" value="CAG5113433.1"/>
    <property type="molecule type" value="Genomic_DNA"/>
</dbReference>
<name>A0ABN7T6Z9_OIKDI</name>
<proteinExistence type="predicted"/>
<evidence type="ECO:0000256" key="1">
    <source>
        <dbReference type="ARBA" id="ARBA00022630"/>
    </source>
</evidence>